<keyword evidence="3" id="KW-0862">Zinc</keyword>
<evidence type="ECO:0000256" key="2">
    <source>
        <dbReference type="ARBA" id="ARBA00022771"/>
    </source>
</evidence>
<feature type="domain" description="MYND-type" evidence="6">
    <location>
        <begin position="65"/>
        <end position="106"/>
    </location>
</feature>
<comment type="caution">
    <text evidence="7">The sequence shown here is derived from an EMBL/GenBank/DDBJ whole genome shotgun (WGS) entry which is preliminary data.</text>
</comment>
<dbReference type="HOGENOM" id="CLU_142982_0_0_1"/>
<feature type="region of interest" description="Disordered" evidence="5">
    <location>
        <begin position="1"/>
        <end position="29"/>
    </location>
</feature>
<protein>
    <submittedName>
        <fullName evidence="7">Putative mynd domain</fullName>
    </submittedName>
</protein>
<dbReference type="STRING" id="52586.A0A0B1P4N7"/>
<keyword evidence="8" id="KW-1185">Reference proteome</keyword>
<evidence type="ECO:0000256" key="1">
    <source>
        <dbReference type="ARBA" id="ARBA00022723"/>
    </source>
</evidence>
<sequence length="147" mass="16406">MAEKESQSSNSGNKSTSEDSRTENSLQSSPINLLIHHITTTSSSASDYTIIPSSMESITPERKKCASCNITSTDNIPLKKCSKCQSVAYCTRECQKIDFKRHKKTCVTAAQLYSSTANFNMETRNKNGSKNMKEGFKKGLQKWQFDT</sequence>
<evidence type="ECO:0000256" key="4">
    <source>
        <dbReference type="PROSITE-ProRule" id="PRU00134"/>
    </source>
</evidence>
<evidence type="ECO:0000256" key="5">
    <source>
        <dbReference type="SAM" id="MobiDB-lite"/>
    </source>
</evidence>
<dbReference type="AlphaFoldDB" id="A0A0B1P4N7"/>
<proteinExistence type="predicted"/>
<dbReference type="Gene3D" id="6.10.140.2220">
    <property type="match status" value="1"/>
</dbReference>
<evidence type="ECO:0000256" key="3">
    <source>
        <dbReference type="ARBA" id="ARBA00022833"/>
    </source>
</evidence>
<organism evidence="7 8">
    <name type="scientific">Uncinula necator</name>
    <name type="common">Grape powdery mildew</name>
    <dbReference type="NCBI Taxonomy" id="52586"/>
    <lineage>
        <taxon>Eukaryota</taxon>
        <taxon>Fungi</taxon>
        <taxon>Dikarya</taxon>
        <taxon>Ascomycota</taxon>
        <taxon>Pezizomycotina</taxon>
        <taxon>Leotiomycetes</taxon>
        <taxon>Erysiphales</taxon>
        <taxon>Erysiphaceae</taxon>
        <taxon>Erysiphe</taxon>
    </lineage>
</organism>
<evidence type="ECO:0000313" key="8">
    <source>
        <dbReference type="Proteomes" id="UP000030854"/>
    </source>
</evidence>
<dbReference type="SUPFAM" id="SSF144232">
    <property type="entry name" value="HIT/MYND zinc finger-like"/>
    <property type="match status" value="1"/>
</dbReference>
<dbReference type="EMBL" id="JNVN01001552">
    <property type="protein sequence ID" value="KHJ33233.1"/>
    <property type="molecule type" value="Genomic_DNA"/>
</dbReference>
<evidence type="ECO:0000259" key="6">
    <source>
        <dbReference type="PROSITE" id="PS50865"/>
    </source>
</evidence>
<name>A0A0B1P4N7_UNCNE</name>
<dbReference type="OrthoDB" id="432970at2759"/>
<dbReference type="PROSITE" id="PS01360">
    <property type="entry name" value="ZF_MYND_1"/>
    <property type="match status" value="1"/>
</dbReference>
<dbReference type="Pfam" id="PF01753">
    <property type="entry name" value="zf-MYND"/>
    <property type="match status" value="1"/>
</dbReference>
<evidence type="ECO:0000313" key="7">
    <source>
        <dbReference type="EMBL" id="KHJ33233.1"/>
    </source>
</evidence>
<keyword evidence="1" id="KW-0479">Metal-binding</keyword>
<dbReference type="GO" id="GO:0008270">
    <property type="term" value="F:zinc ion binding"/>
    <property type="evidence" value="ECO:0007669"/>
    <property type="project" value="UniProtKB-KW"/>
</dbReference>
<dbReference type="InterPro" id="IPR002893">
    <property type="entry name" value="Znf_MYND"/>
</dbReference>
<dbReference type="Proteomes" id="UP000030854">
    <property type="component" value="Unassembled WGS sequence"/>
</dbReference>
<keyword evidence="2 4" id="KW-0863">Zinc-finger</keyword>
<gene>
    <name evidence="7" type="ORF">EV44_g2435</name>
</gene>
<dbReference type="PROSITE" id="PS50865">
    <property type="entry name" value="ZF_MYND_2"/>
    <property type="match status" value="1"/>
</dbReference>
<reference evidence="7 8" key="1">
    <citation type="journal article" date="2014" name="BMC Genomics">
        <title>Adaptive genomic structural variation in the grape powdery mildew pathogen, Erysiphe necator.</title>
        <authorList>
            <person name="Jones L."/>
            <person name="Riaz S."/>
            <person name="Morales-Cruz A."/>
            <person name="Amrine K.C."/>
            <person name="McGuire B."/>
            <person name="Gubler W.D."/>
            <person name="Walker M.A."/>
            <person name="Cantu D."/>
        </authorList>
    </citation>
    <scope>NUCLEOTIDE SEQUENCE [LARGE SCALE GENOMIC DNA]</scope>
    <source>
        <strain evidence="8">c</strain>
    </source>
</reference>
<dbReference type="OMA" id="KGLQKWQ"/>
<accession>A0A0B1P4N7</accession>